<keyword evidence="1" id="KW-1133">Transmembrane helix</keyword>
<evidence type="ECO:0000313" key="3">
    <source>
        <dbReference type="Proteomes" id="UP000505377"/>
    </source>
</evidence>
<name>A0A6M6JM48_9PSEU</name>
<feature type="transmembrane region" description="Helical" evidence="1">
    <location>
        <begin position="201"/>
        <end position="221"/>
    </location>
</feature>
<dbReference type="AlphaFoldDB" id="A0A6M6JM48"/>
<evidence type="ECO:0000256" key="1">
    <source>
        <dbReference type="SAM" id="Phobius"/>
    </source>
</evidence>
<protein>
    <submittedName>
        <fullName evidence="2">Polyketide antibiotic transporter</fullName>
    </submittedName>
</protein>
<feature type="transmembrane region" description="Helical" evidence="1">
    <location>
        <begin position="34"/>
        <end position="53"/>
    </location>
</feature>
<dbReference type="Proteomes" id="UP000505377">
    <property type="component" value="Chromosome"/>
</dbReference>
<keyword evidence="1" id="KW-0812">Transmembrane</keyword>
<feature type="transmembrane region" description="Helical" evidence="1">
    <location>
        <begin position="404"/>
        <end position="430"/>
    </location>
</feature>
<feature type="transmembrane region" description="Helical" evidence="1">
    <location>
        <begin position="450"/>
        <end position="476"/>
    </location>
</feature>
<evidence type="ECO:0000313" key="2">
    <source>
        <dbReference type="EMBL" id="QJY47722.1"/>
    </source>
</evidence>
<dbReference type="RefSeq" id="WP_172160640.1">
    <property type="nucleotide sequence ID" value="NZ_CP053564.1"/>
</dbReference>
<dbReference type="EMBL" id="CP053564">
    <property type="protein sequence ID" value="QJY47722.1"/>
    <property type="molecule type" value="Genomic_DNA"/>
</dbReference>
<feature type="transmembrane region" description="Helical" evidence="1">
    <location>
        <begin position="300"/>
        <end position="326"/>
    </location>
</feature>
<gene>
    <name evidence="2" type="ORF">HOP40_19495</name>
</gene>
<sequence length="544" mass="52911">MSTTVERPRTPTPVRPGGARRAVTGLALRQVRRGALVVTAVAGGMSALVVATYDDVVGSAPGGAAALAALAGNPAVRTLFGDPVALDDPGGFAVWRTGTVLAVLVGVWAALATTRVLRGEEDTGRLDLLLGGVLPVAAVVRLHLAVLLGAVGAAGVATAAGLVLAGAGPVGALLHGAGTAAVGIAAIGTAGVAAQAAPARAAASGLAVAVLLGGLLVRMVGDGVEPLGWIRWLSPFGLVALVEPFHTDRVLPLLVLAAVALAVVAVVPSLAARRDVRAGLLPARPPRPARTALLASPARFAVRLVLAPLAGWAAGIGAFFLLIGAVSRSMTDFLDANPVFADLAGQAGFAELGSVQGYASTLFSLLAVPAGAFAAVRTGALGAAETGRRLDLLLAGPVTRTRLLAGHVAVTAAAAVALTVVAGTALWAGAATVGSPLGLGESLAGALNSLPVTALGLGAAVAALGLAPGAVVPVGLLPGAGGFLLTVVADSVGAPPWVVGVSPFAHLAAVPAVGPDVGGAAVMTVVAAALVVVGTVGYGRRDVR</sequence>
<feature type="transmembrane region" description="Helical" evidence="1">
    <location>
        <begin position="362"/>
        <end position="383"/>
    </location>
</feature>
<accession>A0A6M6JM48</accession>
<proteinExistence type="predicted"/>
<reference evidence="2 3" key="1">
    <citation type="submission" date="2020-05" db="EMBL/GenBank/DDBJ databases">
        <authorList>
            <person name="Mo P."/>
        </authorList>
    </citation>
    <scope>NUCLEOTIDE SEQUENCE [LARGE SCALE GENOMIC DNA]</scope>
    <source>
        <strain evidence="2 3">Gen01</strain>
    </source>
</reference>
<dbReference type="KEGG" id="pbro:HOP40_19495"/>
<feature type="transmembrane region" description="Helical" evidence="1">
    <location>
        <begin position="517"/>
        <end position="538"/>
    </location>
</feature>
<feature type="transmembrane region" description="Helical" evidence="1">
    <location>
        <begin position="172"/>
        <end position="194"/>
    </location>
</feature>
<keyword evidence="3" id="KW-1185">Reference proteome</keyword>
<organism evidence="2 3">
    <name type="scientific">Pseudonocardia broussonetiae</name>
    <dbReference type="NCBI Taxonomy" id="2736640"/>
    <lineage>
        <taxon>Bacteria</taxon>
        <taxon>Bacillati</taxon>
        <taxon>Actinomycetota</taxon>
        <taxon>Actinomycetes</taxon>
        <taxon>Pseudonocardiales</taxon>
        <taxon>Pseudonocardiaceae</taxon>
        <taxon>Pseudonocardia</taxon>
    </lineage>
</organism>
<feature type="transmembrane region" description="Helical" evidence="1">
    <location>
        <begin position="93"/>
        <end position="112"/>
    </location>
</feature>
<feature type="transmembrane region" description="Helical" evidence="1">
    <location>
        <begin position="133"/>
        <end position="166"/>
    </location>
</feature>
<feature type="transmembrane region" description="Helical" evidence="1">
    <location>
        <begin position="250"/>
        <end position="271"/>
    </location>
</feature>
<keyword evidence="1" id="KW-0472">Membrane</keyword>
<feature type="transmembrane region" description="Helical" evidence="1">
    <location>
        <begin position="483"/>
        <end position="505"/>
    </location>
</feature>